<protein>
    <submittedName>
        <fullName evidence="1">Uncharacterized protein</fullName>
    </submittedName>
</protein>
<gene>
    <name evidence="1" type="ORF">K3G42_016663</name>
</gene>
<organism evidence="1 2">
    <name type="scientific">Sphaerodactylus townsendi</name>
    <dbReference type="NCBI Taxonomy" id="933632"/>
    <lineage>
        <taxon>Eukaryota</taxon>
        <taxon>Metazoa</taxon>
        <taxon>Chordata</taxon>
        <taxon>Craniata</taxon>
        <taxon>Vertebrata</taxon>
        <taxon>Euteleostomi</taxon>
        <taxon>Lepidosauria</taxon>
        <taxon>Squamata</taxon>
        <taxon>Bifurcata</taxon>
        <taxon>Gekkota</taxon>
        <taxon>Sphaerodactylidae</taxon>
        <taxon>Sphaerodactylus</taxon>
    </lineage>
</organism>
<proteinExistence type="predicted"/>
<dbReference type="EMBL" id="CM037625">
    <property type="protein sequence ID" value="KAH7998418.1"/>
    <property type="molecule type" value="Genomic_DNA"/>
</dbReference>
<evidence type="ECO:0000313" key="2">
    <source>
        <dbReference type="Proteomes" id="UP000827872"/>
    </source>
</evidence>
<reference evidence="1" key="1">
    <citation type="submission" date="2021-08" db="EMBL/GenBank/DDBJ databases">
        <title>The first chromosome-level gecko genome reveals the dynamic sex chromosomes of Neotropical dwarf geckos (Sphaerodactylidae: Sphaerodactylus).</title>
        <authorList>
            <person name="Pinto B.J."/>
            <person name="Keating S.E."/>
            <person name="Gamble T."/>
        </authorList>
    </citation>
    <scope>NUCLEOTIDE SEQUENCE</scope>
    <source>
        <strain evidence="1">TG3544</strain>
    </source>
</reference>
<name>A0ACB8EZH7_9SAUR</name>
<keyword evidence="2" id="KW-1185">Reference proteome</keyword>
<evidence type="ECO:0000313" key="1">
    <source>
        <dbReference type="EMBL" id="KAH7998418.1"/>
    </source>
</evidence>
<dbReference type="Proteomes" id="UP000827872">
    <property type="component" value="Linkage Group LG12"/>
</dbReference>
<sequence length="438" mass="51413">MSQEMKFVSLWEVAEMCWFDQHLSVKMLLFKTEVVDTQNSLPDVAEDAVSPTRVRTMKDFENQIIELRKENFNLKLRIYFLEERIQQKFDGPSEEIYRMNIELKIELESLKRELQERERLLIKASKAVESLAQGGDAEIQHVQEEAHKKVQQVEEHLTSRMNLLEEDLKTAHEELEKAFAATKRERALRMAADRQLSLLTNIPPKDLDMMAALEEKDRCIEQLRLLLKNKEALIQHLEEAKSSGGFSEENLSAEKTQDLMDEKEQEFETLRTKHQNEQNELEKRIQSLQEELQERQRELSVERRNALKRDKTIQGLTVALKAKDGENKELNYKLESLNASLVKTREVTHEAQMQTFQGTEDYQALLTEKENLLVELHSEIRTKDMENHQLQQRIERTDQELTDLQVEKERLVKELEEAQLPKSRSDKPVGSEPLRKAR</sequence>
<comment type="caution">
    <text evidence="1">The sequence shown here is derived from an EMBL/GenBank/DDBJ whole genome shotgun (WGS) entry which is preliminary data.</text>
</comment>
<accession>A0ACB8EZH7</accession>